<dbReference type="PANTHER" id="PTHR45453:SF1">
    <property type="entry name" value="PHOSPHATE REGULON SENSOR PROTEIN PHOR"/>
    <property type="match status" value="1"/>
</dbReference>
<dbReference type="Pfam" id="PF02518">
    <property type="entry name" value="HATPase_c"/>
    <property type="match status" value="1"/>
</dbReference>
<dbReference type="InterPro" id="IPR036097">
    <property type="entry name" value="HisK_dim/P_sf"/>
</dbReference>
<dbReference type="PANTHER" id="PTHR45453">
    <property type="entry name" value="PHOSPHATE REGULON SENSOR PROTEIN PHOR"/>
    <property type="match status" value="1"/>
</dbReference>
<evidence type="ECO:0000256" key="4">
    <source>
        <dbReference type="ARBA" id="ARBA00022553"/>
    </source>
</evidence>
<dbReference type="SUPFAM" id="SSF47384">
    <property type="entry name" value="Homodimeric domain of signal transducing histidine kinase"/>
    <property type="match status" value="1"/>
</dbReference>
<dbReference type="AlphaFoldDB" id="R4KH07"/>
<evidence type="ECO:0000256" key="3">
    <source>
        <dbReference type="ARBA" id="ARBA00012438"/>
    </source>
</evidence>
<keyword evidence="8" id="KW-1133">Transmembrane helix</keyword>
<dbReference type="EC" id="2.7.13.3" evidence="3"/>
<evidence type="ECO:0000259" key="9">
    <source>
        <dbReference type="PROSITE" id="PS50109"/>
    </source>
</evidence>
<dbReference type="GO" id="GO:0000155">
    <property type="term" value="F:phosphorelay sensor kinase activity"/>
    <property type="evidence" value="ECO:0007669"/>
    <property type="project" value="InterPro"/>
</dbReference>
<dbReference type="SMART" id="SM00388">
    <property type="entry name" value="HisKA"/>
    <property type="match status" value="1"/>
</dbReference>
<keyword evidence="5" id="KW-0808">Transferase</keyword>
<dbReference type="eggNOG" id="COG2205">
    <property type="taxonomic scope" value="Bacteria"/>
</dbReference>
<dbReference type="SMART" id="SM00387">
    <property type="entry name" value="HATPase_c"/>
    <property type="match status" value="1"/>
</dbReference>
<dbReference type="GO" id="GO:0004721">
    <property type="term" value="F:phosphoprotein phosphatase activity"/>
    <property type="evidence" value="ECO:0007669"/>
    <property type="project" value="TreeGrafter"/>
</dbReference>
<evidence type="ECO:0000313" key="10">
    <source>
        <dbReference type="EMBL" id="AGK99814.1"/>
    </source>
</evidence>
<gene>
    <name evidence="10" type="ORF">Desgi_0213</name>
</gene>
<dbReference type="InterPro" id="IPR036890">
    <property type="entry name" value="HATPase_C_sf"/>
</dbReference>
<dbReference type="KEGG" id="dgi:Desgi_0213"/>
<feature type="transmembrane region" description="Helical" evidence="8">
    <location>
        <begin position="41"/>
        <end position="64"/>
    </location>
</feature>
<dbReference type="STRING" id="767817.Desgi_0213"/>
<dbReference type="EMBL" id="CP003273">
    <property type="protein sequence ID" value="AGK99814.1"/>
    <property type="molecule type" value="Genomic_DNA"/>
</dbReference>
<dbReference type="SUPFAM" id="SSF55874">
    <property type="entry name" value="ATPase domain of HSP90 chaperone/DNA topoisomerase II/histidine kinase"/>
    <property type="match status" value="1"/>
</dbReference>
<keyword evidence="6 10" id="KW-0418">Kinase</keyword>
<dbReference type="Gene3D" id="1.10.287.130">
    <property type="match status" value="1"/>
</dbReference>
<accession>R4KH07</accession>
<sequence>MASLILMGFLLIMNSLYFIKQLAGATGMASGVNCQGFIMGNIAAVMLMISINISLFAGIGKWLVYKLDYLSMAVDQIMDGKYPVFVEEEGIFSRLESQFGQMSRRMELGFEELRREKENLHALVTDISHQIKTPLSAIKVFNSLLLEEGLCPREEEEFLSRTKEQIDKLEWLSEALVKISKMEIGMIRLKMQPADIKRTILAAVNEVYSRALERDIEIIIEDLQSTSIYHDIKWTKEAVVNVLENAIKYSENNGIVNISMERLETYIKIDIKDNGIGISPHEIGKVFNRFYRGAAQKVVGAEGSGIGLYLSRKILEEQGGAIIASSSGEGQGSQFTILLSISRYVKITG</sequence>
<dbReference type="InterPro" id="IPR003661">
    <property type="entry name" value="HisK_dim/P_dom"/>
</dbReference>
<evidence type="ECO:0000256" key="1">
    <source>
        <dbReference type="ARBA" id="ARBA00000085"/>
    </source>
</evidence>
<comment type="catalytic activity">
    <reaction evidence="1">
        <text>ATP + protein L-histidine = ADP + protein N-phospho-L-histidine.</text>
        <dbReference type="EC" id="2.7.13.3"/>
    </reaction>
</comment>
<name>R4KH07_9FIRM</name>
<dbReference type="GO" id="GO:0005886">
    <property type="term" value="C:plasma membrane"/>
    <property type="evidence" value="ECO:0007669"/>
    <property type="project" value="TreeGrafter"/>
</dbReference>
<dbReference type="InterPro" id="IPR050351">
    <property type="entry name" value="BphY/WalK/GraS-like"/>
</dbReference>
<dbReference type="Gene3D" id="3.30.565.10">
    <property type="entry name" value="Histidine kinase-like ATPase, C-terminal domain"/>
    <property type="match status" value="1"/>
</dbReference>
<dbReference type="PROSITE" id="PS50109">
    <property type="entry name" value="HIS_KIN"/>
    <property type="match status" value="1"/>
</dbReference>
<evidence type="ECO:0000256" key="8">
    <source>
        <dbReference type="SAM" id="Phobius"/>
    </source>
</evidence>
<dbReference type="HOGENOM" id="CLU_000445_89_3_9"/>
<dbReference type="InterPro" id="IPR003594">
    <property type="entry name" value="HATPase_dom"/>
</dbReference>
<keyword evidence="8" id="KW-0472">Membrane</keyword>
<keyword evidence="4" id="KW-0597">Phosphoprotein</keyword>
<keyword evidence="11" id="KW-1185">Reference proteome</keyword>
<keyword evidence="8" id="KW-0812">Transmembrane</keyword>
<dbReference type="InterPro" id="IPR005467">
    <property type="entry name" value="His_kinase_dom"/>
</dbReference>
<dbReference type="GO" id="GO:0016036">
    <property type="term" value="P:cellular response to phosphate starvation"/>
    <property type="evidence" value="ECO:0007669"/>
    <property type="project" value="TreeGrafter"/>
</dbReference>
<dbReference type="PRINTS" id="PR00344">
    <property type="entry name" value="BCTRLSENSOR"/>
</dbReference>
<evidence type="ECO:0000256" key="7">
    <source>
        <dbReference type="ARBA" id="ARBA00023012"/>
    </source>
</evidence>
<dbReference type="Proteomes" id="UP000013520">
    <property type="component" value="Chromosome"/>
</dbReference>
<reference evidence="10 11" key="1">
    <citation type="submission" date="2012-01" db="EMBL/GenBank/DDBJ databases">
        <title>Complete sequence of Desulfotomaculum gibsoniae DSM 7213.</title>
        <authorList>
            <consortium name="US DOE Joint Genome Institute"/>
            <person name="Lucas S."/>
            <person name="Han J."/>
            <person name="Lapidus A."/>
            <person name="Cheng J.-F."/>
            <person name="Goodwin L."/>
            <person name="Pitluck S."/>
            <person name="Peters L."/>
            <person name="Ovchinnikova G."/>
            <person name="Teshima H."/>
            <person name="Detter J.C."/>
            <person name="Han C."/>
            <person name="Tapia R."/>
            <person name="Land M."/>
            <person name="Hauser L."/>
            <person name="Kyrpides N."/>
            <person name="Ivanova N."/>
            <person name="Pagani I."/>
            <person name="Parshina S."/>
            <person name="Plugge C."/>
            <person name="Muyzer G."/>
            <person name="Kuever J."/>
            <person name="Ivanova A."/>
            <person name="Nazina T."/>
            <person name="Klenk H.-P."/>
            <person name="Brambilla E."/>
            <person name="Spring S."/>
            <person name="Stams A.F."/>
            <person name="Woyke T."/>
        </authorList>
    </citation>
    <scope>NUCLEOTIDE SEQUENCE [LARGE SCALE GENOMIC DNA]</scope>
    <source>
        <strain evidence="10 11">DSM 7213</strain>
    </source>
</reference>
<evidence type="ECO:0000256" key="2">
    <source>
        <dbReference type="ARBA" id="ARBA00004370"/>
    </source>
</evidence>
<dbReference type="CDD" id="cd00082">
    <property type="entry name" value="HisKA"/>
    <property type="match status" value="1"/>
</dbReference>
<organism evidence="10 11">
    <name type="scientific">Desulfoscipio gibsoniae DSM 7213</name>
    <dbReference type="NCBI Taxonomy" id="767817"/>
    <lineage>
        <taxon>Bacteria</taxon>
        <taxon>Bacillati</taxon>
        <taxon>Bacillota</taxon>
        <taxon>Clostridia</taxon>
        <taxon>Eubacteriales</taxon>
        <taxon>Desulfallaceae</taxon>
        <taxon>Desulfoscipio</taxon>
    </lineage>
</organism>
<proteinExistence type="predicted"/>
<comment type="subcellular location">
    <subcellularLocation>
        <location evidence="2">Membrane</location>
    </subcellularLocation>
</comment>
<dbReference type="InterPro" id="IPR004358">
    <property type="entry name" value="Sig_transdc_His_kin-like_C"/>
</dbReference>
<protein>
    <recommendedName>
        <fullName evidence="3">histidine kinase</fullName>
        <ecNumber evidence="3">2.7.13.3</ecNumber>
    </recommendedName>
</protein>
<feature type="domain" description="Histidine kinase" evidence="9">
    <location>
        <begin position="126"/>
        <end position="343"/>
    </location>
</feature>
<evidence type="ECO:0000256" key="5">
    <source>
        <dbReference type="ARBA" id="ARBA00022679"/>
    </source>
</evidence>
<dbReference type="CDD" id="cd00075">
    <property type="entry name" value="HATPase"/>
    <property type="match status" value="1"/>
</dbReference>
<keyword evidence="7" id="KW-0902">Two-component regulatory system</keyword>
<dbReference type="Pfam" id="PF00512">
    <property type="entry name" value="HisKA"/>
    <property type="match status" value="1"/>
</dbReference>
<evidence type="ECO:0000313" key="11">
    <source>
        <dbReference type="Proteomes" id="UP000013520"/>
    </source>
</evidence>
<evidence type="ECO:0000256" key="6">
    <source>
        <dbReference type="ARBA" id="ARBA00022777"/>
    </source>
</evidence>